<reference evidence="1 2" key="1">
    <citation type="submission" date="2016-10" db="EMBL/GenBank/DDBJ databases">
        <authorList>
            <person name="de Groot N.N."/>
        </authorList>
    </citation>
    <scope>NUCLEOTIDE SEQUENCE [LARGE SCALE GENOMIC DNA]</scope>
    <source>
        <strain evidence="1 2">CGMCC 1.8894</strain>
    </source>
</reference>
<protein>
    <submittedName>
        <fullName evidence="1">Uncharacterized protein</fullName>
    </submittedName>
</protein>
<sequence length="61" mass="6704">MLAGLAQEFGFSRHMIRVAQARLWNAACRSLLSGPAQVRLCNRDFPVTRYLAPALGESDLG</sequence>
<name>A0A1H3CY65_9RHOB</name>
<evidence type="ECO:0000313" key="2">
    <source>
        <dbReference type="Proteomes" id="UP000198539"/>
    </source>
</evidence>
<organism evidence="1 2">
    <name type="scientific">Roseicitreum antarcticum</name>
    <dbReference type="NCBI Taxonomy" id="564137"/>
    <lineage>
        <taxon>Bacteria</taxon>
        <taxon>Pseudomonadati</taxon>
        <taxon>Pseudomonadota</taxon>
        <taxon>Alphaproteobacteria</taxon>
        <taxon>Rhodobacterales</taxon>
        <taxon>Paracoccaceae</taxon>
        <taxon>Roseicitreum</taxon>
    </lineage>
</organism>
<dbReference type="EMBL" id="FNOM01000011">
    <property type="protein sequence ID" value="SDX59081.1"/>
    <property type="molecule type" value="Genomic_DNA"/>
</dbReference>
<dbReference type="AlphaFoldDB" id="A0A1H3CY65"/>
<keyword evidence="2" id="KW-1185">Reference proteome</keyword>
<evidence type="ECO:0000313" key="1">
    <source>
        <dbReference type="EMBL" id="SDX59081.1"/>
    </source>
</evidence>
<dbReference type="Proteomes" id="UP000198539">
    <property type="component" value="Unassembled WGS sequence"/>
</dbReference>
<gene>
    <name evidence="1" type="ORF">SAMN04488238_11119</name>
</gene>
<accession>A0A1H3CY65</accession>
<proteinExistence type="predicted"/>